<name>A0A4Y3R5V0_STRCI</name>
<evidence type="ECO:0000256" key="2">
    <source>
        <dbReference type="ARBA" id="ARBA00022777"/>
    </source>
</evidence>
<reference evidence="4 5" key="1">
    <citation type="submission" date="2019-06" db="EMBL/GenBank/DDBJ databases">
        <title>Whole genome shotgun sequence of Streptomyces cacaoi subsp. cacaoi NBRC 12748.</title>
        <authorList>
            <person name="Hosoyama A."/>
            <person name="Uohara A."/>
            <person name="Ohji S."/>
            <person name="Ichikawa N."/>
        </authorList>
    </citation>
    <scope>NUCLEOTIDE SEQUENCE [LARGE SCALE GENOMIC DNA]</scope>
    <source>
        <strain evidence="4 5">NBRC 12748</strain>
    </source>
</reference>
<dbReference type="PANTHER" id="PTHR10584:SF166">
    <property type="entry name" value="RIBOKINASE"/>
    <property type="match status" value="1"/>
</dbReference>
<dbReference type="PANTHER" id="PTHR10584">
    <property type="entry name" value="SUGAR KINASE"/>
    <property type="match status" value="1"/>
</dbReference>
<dbReference type="Gene3D" id="3.40.1190.20">
    <property type="match status" value="1"/>
</dbReference>
<keyword evidence="2 4" id="KW-0418">Kinase</keyword>
<dbReference type="GO" id="GO:0016301">
    <property type="term" value="F:kinase activity"/>
    <property type="evidence" value="ECO:0007669"/>
    <property type="project" value="UniProtKB-KW"/>
</dbReference>
<evidence type="ECO:0000256" key="1">
    <source>
        <dbReference type="ARBA" id="ARBA00022679"/>
    </source>
</evidence>
<dbReference type="PROSITE" id="PS00584">
    <property type="entry name" value="PFKB_KINASES_2"/>
    <property type="match status" value="1"/>
</dbReference>
<dbReference type="InterPro" id="IPR029056">
    <property type="entry name" value="Ribokinase-like"/>
</dbReference>
<proteinExistence type="predicted"/>
<evidence type="ECO:0000313" key="4">
    <source>
        <dbReference type="EMBL" id="GEB53051.1"/>
    </source>
</evidence>
<dbReference type="Pfam" id="PF00294">
    <property type="entry name" value="PfkB"/>
    <property type="match status" value="1"/>
</dbReference>
<accession>A0A4Y3R5V0</accession>
<dbReference type="SUPFAM" id="SSF53613">
    <property type="entry name" value="Ribokinase-like"/>
    <property type="match status" value="1"/>
</dbReference>
<keyword evidence="1" id="KW-0808">Transferase</keyword>
<dbReference type="Proteomes" id="UP000319210">
    <property type="component" value="Unassembled WGS sequence"/>
</dbReference>
<protein>
    <submittedName>
        <fullName evidence="4">Ribokinase</fullName>
    </submittedName>
</protein>
<keyword evidence="5" id="KW-1185">Reference proteome</keyword>
<gene>
    <name evidence="4" type="ORF">SCA03_56020</name>
</gene>
<dbReference type="RefSeq" id="WP_030890990.1">
    <property type="nucleotide sequence ID" value="NZ_BJMM01000041.1"/>
</dbReference>
<comment type="caution">
    <text evidence="4">The sequence shown here is derived from an EMBL/GenBank/DDBJ whole genome shotgun (WGS) entry which is preliminary data.</text>
</comment>
<dbReference type="EMBL" id="BJMM01000041">
    <property type="protein sequence ID" value="GEB53051.1"/>
    <property type="molecule type" value="Genomic_DNA"/>
</dbReference>
<evidence type="ECO:0000313" key="5">
    <source>
        <dbReference type="Proteomes" id="UP000319210"/>
    </source>
</evidence>
<evidence type="ECO:0000259" key="3">
    <source>
        <dbReference type="Pfam" id="PF00294"/>
    </source>
</evidence>
<dbReference type="InterPro" id="IPR011611">
    <property type="entry name" value="PfkB_dom"/>
</dbReference>
<sequence>MSTTEPAAGPRTRLVLAGSVIVDMVLRVPRLPERGGDMLATGAQQTAGGGFNVLAAARRLGLPALYAGGHGTGPFGDLVRTALEHEGVEAVLPPRTDRDTGYCVALVDSGAERTFVTAPGAEGALSDEDVRRTAARLRPGDTVQMSGYSLAYPEAADRLTDLVALLPDEVTLCFDPGPLVADIPEDRLRTVLDRVDWLSCNRREAGLLTGLDDGAAAARALADRLRPGAGVLVRGDADGCWLVDGDGPAVRVPGRPVTAVDSNGAGDAHVGAFLSLLGHGATPAEAARGANVAASVAVTEPGPATGPTTAELLAVLGPDDPLTALLERPGTV</sequence>
<dbReference type="InterPro" id="IPR002173">
    <property type="entry name" value="Carboh/pur_kinase_PfkB_CS"/>
</dbReference>
<dbReference type="OrthoDB" id="8578462at2"/>
<organism evidence="4 5">
    <name type="scientific">Streptomyces cacaoi</name>
    <dbReference type="NCBI Taxonomy" id="1898"/>
    <lineage>
        <taxon>Bacteria</taxon>
        <taxon>Bacillati</taxon>
        <taxon>Actinomycetota</taxon>
        <taxon>Actinomycetes</taxon>
        <taxon>Kitasatosporales</taxon>
        <taxon>Streptomycetaceae</taxon>
        <taxon>Streptomyces</taxon>
    </lineage>
</organism>
<dbReference type="AlphaFoldDB" id="A0A4Y3R5V0"/>
<feature type="domain" description="Carbohydrate kinase PfkB" evidence="3">
    <location>
        <begin position="12"/>
        <end position="306"/>
    </location>
</feature>